<evidence type="ECO:0000259" key="8">
    <source>
        <dbReference type="SMART" id="SM00155"/>
    </source>
</evidence>
<dbReference type="AlphaFoldDB" id="A0A4P7KQY7"/>
<dbReference type="Gene3D" id="3.30.870.10">
    <property type="entry name" value="Endonuclease Chain A"/>
    <property type="match status" value="2"/>
</dbReference>
<evidence type="ECO:0000256" key="2">
    <source>
        <dbReference type="ARBA" id="ARBA00022516"/>
    </source>
</evidence>
<dbReference type="PANTHER" id="PTHR12586">
    <property type="entry name" value="CDP-DIACYLGLYCEROL--SERINE O-PHOSPHATIDYLTRANSFERASE"/>
    <property type="match status" value="1"/>
</dbReference>
<keyword evidence="5" id="KW-0443">Lipid metabolism</keyword>
<dbReference type="PIRSF" id="PIRSF000850">
    <property type="entry name" value="Phospholipase_D_PSS"/>
    <property type="match status" value="1"/>
</dbReference>
<dbReference type="Proteomes" id="UP000295134">
    <property type="component" value="Chromosome"/>
</dbReference>
<feature type="domain" description="PLD phosphodiesterase" evidence="8">
    <location>
        <begin position="352"/>
        <end position="379"/>
    </location>
</feature>
<feature type="domain" description="PLD phosphodiesterase" evidence="8">
    <location>
        <begin position="133"/>
        <end position="159"/>
    </location>
</feature>
<reference evidence="10" key="2">
    <citation type="submission" date="2023-04" db="EMBL/GenBank/DDBJ databases">
        <title>Genome dynamics across the evolutionary transition to endosymbiosis.</title>
        <authorList>
            <person name="Siozios S."/>
            <person name="Nadal-Jimenez P."/>
            <person name="Azagi T."/>
            <person name="Sprong H."/>
            <person name="Frost C.L."/>
            <person name="Parratt S.R."/>
            <person name="Taylor G."/>
            <person name="Brettell L."/>
            <person name="Lew K.C."/>
            <person name="Croft L."/>
            <person name="King K.C."/>
            <person name="Brockhurst M.A."/>
            <person name="Hypsa V."/>
            <person name="Novakova E."/>
            <person name="Darby A.C."/>
            <person name="Hurst G.D.D."/>
        </authorList>
    </citation>
    <scope>NUCLEOTIDE SEQUENCE</scope>
    <source>
        <strain evidence="10">AIh</strain>
        <strain evidence="12">ANv_CAN</strain>
        <strain evidence="11">APv</strain>
    </source>
</reference>
<dbReference type="EMBL" id="CP123504">
    <property type="protein sequence ID" value="WGM02387.1"/>
    <property type="molecule type" value="Genomic_DNA"/>
</dbReference>
<dbReference type="PANTHER" id="PTHR12586:SF1">
    <property type="entry name" value="CDP-DIACYLGLYCEROL--GLYCEROL-3-PHOSPHATE 3-PHOSPHATIDYLTRANSFERASE, MITOCHONDRIAL"/>
    <property type="match status" value="1"/>
</dbReference>
<dbReference type="InterPro" id="IPR025202">
    <property type="entry name" value="PLD-like_dom"/>
</dbReference>
<dbReference type="EMBL" id="CP038613">
    <property type="protein sequence ID" value="QBY42457.1"/>
    <property type="molecule type" value="Genomic_DNA"/>
</dbReference>
<dbReference type="RefSeq" id="WP_026822468.1">
    <property type="nucleotide sequence ID" value="NZ_CP038613.1"/>
</dbReference>
<evidence type="ECO:0000256" key="1">
    <source>
        <dbReference type="ARBA" id="ARBA00010682"/>
    </source>
</evidence>
<dbReference type="SMART" id="SM00155">
    <property type="entry name" value="PLDc"/>
    <property type="match status" value="2"/>
</dbReference>
<dbReference type="EMBL" id="CP123523">
    <property type="protein sequence ID" value="WGM06570.1"/>
    <property type="molecule type" value="Genomic_DNA"/>
</dbReference>
<evidence type="ECO:0000313" key="9">
    <source>
        <dbReference type="EMBL" id="QBY42457.1"/>
    </source>
</evidence>
<evidence type="ECO:0000313" key="10">
    <source>
        <dbReference type="EMBL" id="WGL96872.1"/>
    </source>
</evidence>
<evidence type="ECO:0000256" key="6">
    <source>
        <dbReference type="ARBA" id="ARBA00023209"/>
    </source>
</evidence>
<evidence type="ECO:0000313" key="14">
    <source>
        <dbReference type="Proteomes" id="UP001177592"/>
    </source>
</evidence>
<dbReference type="GO" id="GO:0008444">
    <property type="term" value="F:CDP-diacylglycerol-glycerol-3-phosphate 3-phosphatidyltransferase activity"/>
    <property type="evidence" value="ECO:0007669"/>
    <property type="project" value="InterPro"/>
</dbReference>
<dbReference type="NCBIfam" id="NF006946">
    <property type="entry name" value="PRK09428.1"/>
    <property type="match status" value="1"/>
</dbReference>
<dbReference type="Proteomes" id="UP001177597">
    <property type="component" value="Chromosome"/>
</dbReference>
<dbReference type="Proteomes" id="UP001177595">
    <property type="component" value="Chromosome"/>
</dbReference>
<dbReference type="InterPro" id="IPR001736">
    <property type="entry name" value="PLipase_D/transphosphatidylase"/>
</dbReference>
<keyword evidence="2" id="KW-0444">Lipid biosynthesis</keyword>
<dbReference type="InterPro" id="IPR016270">
    <property type="entry name" value="PGS1"/>
</dbReference>
<accession>A0A4P7KQY7</accession>
<protein>
    <submittedName>
        <fullName evidence="9">CDP-diacylglycerol--serine O-phosphatidyltransferase</fullName>
        <ecNumber evidence="9">2.7.8.8</ecNumber>
    </submittedName>
</protein>
<evidence type="ECO:0000256" key="3">
    <source>
        <dbReference type="ARBA" id="ARBA00022679"/>
    </source>
</evidence>
<dbReference type="GO" id="GO:0003882">
    <property type="term" value="F:CDP-diacylglycerol-serine O-phosphatidyltransferase activity"/>
    <property type="evidence" value="ECO:0007669"/>
    <property type="project" value="UniProtKB-EC"/>
</dbReference>
<keyword evidence="4" id="KW-0677">Repeat</keyword>
<dbReference type="SUPFAM" id="SSF56024">
    <property type="entry name" value="Phospholipase D/nuclease"/>
    <property type="match status" value="2"/>
</dbReference>
<reference evidence="9 13" key="1">
    <citation type="submission" date="2019-03" db="EMBL/GenBank/DDBJ databases">
        <title>Long-read sequencing reveals hyperdense prophage content in a complex bacterial symbiont genome.</title>
        <authorList>
            <person name="Frost C.L."/>
            <person name="Siozios S."/>
            <person name="Nadal-Jimenez P."/>
            <person name="Brockhurst M.A."/>
            <person name="King K.C."/>
            <person name="Darby A.C."/>
            <person name="Hurst G.D.D."/>
        </authorList>
    </citation>
    <scope>NUCLEOTIDE SEQUENCE [LARGE SCALE GENOMIC DNA]</scope>
    <source>
        <strain evidence="9 13">FIN</strain>
    </source>
</reference>
<dbReference type="GO" id="GO:0032049">
    <property type="term" value="P:cardiolipin biosynthetic process"/>
    <property type="evidence" value="ECO:0007669"/>
    <property type="project" value="InterPro"/>
</dbReference>
<dbReference type="GeneID" id="96876239"/>
<evidence type="ECO:0000256" key="7">
    <source>
        <dbReference type="ARBA" id="ARBA00023264"/>
    </source>
</evidence>
<evidence type="ECO:0000313" key="13">
    <source>
        <dbReference type="Proteomes" id="UP000295134"/>
    </source>
</evidence>
<comment type="similarity">
    <text evidence="1">Belongs to the CDP-alcohol phosphatidyltransferase class-II family.</text>
</comment>
<organism evidence="9 13">
    <name type="scientific">Arsenophonus nasoniae</name>
    <name type="common">son-killer infecting Nasonia vitripennis</name>
    <dbReference type="NCBI Taxonomy" id="638"/>
    <lineage>
        <taxon>Bacteria</taxon>
        <taxon>Pseudomonadati</taxon>
        <taxon>Pseudomonadota</taxon>
        <taxon>Gammaproteobacteria</taxon>
        <taxon>Enterobacterales</taxon>
        <taxon>Morganellaceae</taxon>
        <taxon>Arsenophonus</taxon>
    </lineage>
</organism>
<dbReference type="CDD" id="cd09134">
    <property type="entry name" value="PLDc_PSS_G_neg_1"/>
    <property type="match status" value="1"/>
</dbReference>
<dbReference type="EC" id="2.7.8.8" evidence="9"/>
<dbReference type="EMBL" id="CP123498">
    <property type="protein sequence ID" value="WGL96872.1"/>
    <property type="molecule type" value="Genomic_DNA"/>
</dbReference>
<keyword evidence="14" id="KW-1185">Reference proteome</keyword>
<evidence type="ECO:0000256" key="4">
    <source>
        <dbReference type="ARBA" id="ARBA00022737"/>
    </source>
</evidence>
<keyword evidence="7" id="KW-1208">Phospholipid metabolism</keyword>
<dbReference type="KEGG" id="ans:ArsFIN_10090"/>
<proteinExistence type="inferred from homology"/>
<dbReference type="Proteomes" id="UP001177592">
    <property type="component" value="Chromosome"/>
</dbReference>
<keyword evidence="6" id="KW-0594">Phospholipid biosynthesis</keyword>
<gene>
    <name evidence="9" type="primary">pssA</name>
    <name evidence="9" type="ORF">ArsFIN_10090</name>
    <name evidence="10" type="ORF">QE207_04875</name>
    <name evidence="11" type="ORF">QE210_04660</name>
    <name evidence="12" type="ORF">QE258_04415</name>
</gene>
<evidence type="ECO:0000313" key="11">
    <source>
        <dbReference type="EMBL" id="WGM02387.1"/>
    </source>
</evidence>
<dbReference type="GO" id="GO:0005829">
    <property type="term" value="C:cytosol"/>
    <property type="evidence" value="ECO:0007669"/>
    <property type="project" value="TreeGrafter"/>
</dbReference>
<dbReference type="Pfam" id="PF13091">
    <property type="entry name" value="PLDc_2"/>
    <property type="match status" value="2"/>
</dbReference>
<name>A0A4P7KQY7_9GAMM</name>
<keyword evidence="3 9" id="KW-0808">Transferase</keyword>
<dbReference type="FunFam" id="3.30.870.10:FF:000006">
    <property type="entry name" value="CDP-diacylglycerol--serine O-phosphatidyltransferase"/>
    <property type="match status" value="1"/>
</dbReference>
<dbReference type="CDD" id="cd09136">
    <property type="entry name" value="PLDc_PSS_G_neg_2"/>
    <property type="match status" value="1"/>
</dbReference>
<sequence length="451" mass="52651">MLSKLKKAKHQQYLEQLAKLPQSATGVVTLYQTESFRKALLDKIASAQRYIYITALYFEHDDAGRNILNALYQAKMVRPELDIKIMVDWHRAQRGRIGADANATNADWYYQMTMAHPGVDIAIFGIPVNTREALGVLHLKGFIFDDTVIYSGASINDVYLQQHQRYRYDRYHILDNAQLAATMKSFIDQSLLSSPAIQRLDQAHRPRNTQIKSLIKQFRHNLKSCDYQLHNNATNEELAVTPLIGLGKKNELNKVIIHLMNSTEKKMIICTPYFNLPTILTRIISKLLRDGKHIEIIIGDKTANDFYIPPEKPFKIISALPYLYEINLRRFICRLQHFVDSQQLTIRLWKDGDNSYHLKGIWIDNNWQLLTGNNLNPRAWGLDLENAILIHDPQKVLLQQKNKELKCITTNTHIVKHYQELENIQRYPVKIKKLIRRLRRIRVDRLIRRIL</sequence>
<evidence type="ECO:0000313" key="12">
    <source>
        <dbReference type="EMBL" id="WGM06570.1"/>
    </source>
</evidence>
<evidence type="ECO:0000256" key="5">
    <source>
        <dbReference type="ARBA" id="ARBA00023098"/>
    </source>
</evidence>